<dbReference type="Proteomes" id="UP001642487">
    <property type="component" value="Chromosome 2"/>
</dbReference>
<keyword evidence="2" id="KW-1185">Reference proteome</keyword>
<dbReference type="EMBL" id="OZ021736">
    <property type="protein sequence ID" value="CAK9315892.1"/>
    <property type="molecule type" value="Genomic_DNA"/>
</dbReference>
<protein>
    <submittedName>
        <fullName evidence="1">Uncharacterized protein</fullName>
    </submittedName>
</protein>
<name>A0ABP0YB07_9ROSI</name>
<sequence>MGKELKKRGKNPLRKPCFFALRHERRCPQAADSHNHHSTLPVGEAKHRFRIHFLAFSTCFGRAIVVDSGRGSSESLLPSPSPSPPCRAVGVLKSKPPQGFFVLTFRLGSWERGLD</sequence>
<evidence type="ECO:0000313" key="1">
    <source>
        <dbReference type="EMBL" id="CAK9315892.1"/>
    </source>
</evidence>
<gene>
    <name evidence="1" type="ORF">CITCOLO1_LOCUS7732</name>
</gene>
<organism evidence="1 2">
    <name type="scientific">Citrullus colocynthis</name>
    <name type="common">colocynth</name>
    <dbReference type="NCBI Taxonomy" id="252529"/>
    <lineage>
        <taxon>Eukaryota</taxon>
        <taxon>Viridiplantae</taxon>
        <taxon>Streptophyta</taxon>
        <taxon>Embryophyta</taxon>
        <taxon>Tracheophyta</taxon>
        <taxon>Spermatophyta</taxon>
        <taxon>Magnoliopsida</taxon>
        <taxon>eudicotyledons</taxon>
        <taxon>Gunneridae</taxon>
        <taxon>Pentapetalae</taxon>
        <taxon>rosids</taxon>
        <taxon>fabids</taxon>
        <taxon>Cucurbitales</taxon>
        <taxon>Cucurbitaceae</taxon>
        <taxon>Benincaseae</taxon>
        <taxon>Citrullus</taxon>
    </lineage>
</organism>
<evidence type="ECO:0000313" key="2">
    <source>
        <dbReference type="Proteomes" id="UP001642487"/>
    </source>
</evidence>
<reference evidence="1 2" key="1">
    <citation type="submission" date="2024-03" db="EMBL/GenBank/DDBJ databases">
        <authorList>
            <person name="Gkanogiannis A."/>
            <person name="Becerra Lopez-Lavalle L."/>
        </authorList>
    </citation>
    <scope>NUCLEOTIDE SEQUENCE [LARGE SCALE GENOMIC DNA]</scope>
</reference>
<accession>A0ABP0YB07</accession>
<proteinExistence type="predicted"/>